<keyword evidence="3" id="KW-1185">Reference proteome</keyword>
<accession>A0A238X8F4</accession>
<dbReference type="RefSeq" id="WP_089301338.1">
    <property type="nucleotide sequence ID" value="NZ_FZNW01000009.1"/>
</dbReference>
<evidence type="ECO:0000313" key="3">
    <source>
        <dbReference type="Proteomes" id="UP000198348"/>
    </source>
</evidence>
<dbReference type="OrthoDB" id="3629194at2"/>
<evidence type="ECO:0000313" key="2">
    <source>
        <dbReference type="EMBL" id="SNR54109.1"/>
    </source>
</evidence>
<dbReference type="AlphaFoldDB" id="A0A238X8F4"/>
<reference evidence="2 3" key="1">
    <citation type="submission" date="2017-06" db="EMBL/GenBank/DDBJ databases">
        <authorList>
            <person name="Kim H.J."/>
            <person name="Triplett B.A."/>
        </authorList>
    </citation>
    <scope>NUCLEOTIDE SEQUENCE [LARGE SCALE GENOMIC DNA]</scope>
    <source>
        <strain evidence="2 3">DSM 45207</strain>
    </source>
</reference>
<name>A0A238X8F4_9PSEU</name>
<organism evidence="2 3">
    <name type="scientific">Haloechinothrix alba</name>
    <dbReference type="NCBI Taxonomy" id="664784"/>
    <lineage>
        <taxon>Bacteria</taxon>
        <taxon>Bacillati</taxon>
        <taxon>Actinomycetota</taxon>
        <taxon>Actinomycetes</taxon>
        <taxon>Pseudonocardiales</taxon>
        <taxon>Pseudonocardiaceae</taxon>
        <taxon>Haloechinothrix</taxon>
    </lineage>
</organism>
<proteinExistence type="predicted"/>
<dbReference type="PROSITE" id="PS51257">
    <property type="entry name" value="PROKAR_LIPOPROTEIN"/>
    <property type="match status" value="1"/>
</dbReference>
<evidence type="ECO:0000256" key="1">
    <source>
        <dbReference type="SAM" id="MobiDB-lite"/>
    </source>
</evidence>
<sequence>MNARQVLTGAATLLLALGVGCGQDSSGENAEGNDAPASGPTESVSPDPGSESDPQHGDPVPSEQIDDSALPTEYPREVSTTGGGRTLVITAMESNGCVTAEAEHGAETEQDVTVVLVHHTPGGDVMCTQQVTYPQVAVQLDGALEERTVVLRTEDRQG</sequence>
<gene>
    <name evidence="2" type="ORF">SAMN06265360_10984</name>
</gene>
<dbReference type="EMBL" id="FZNW01000009">
    <property type="protein sequence ID" value="SNR54109.1"/>
    <property type="molecule type" value="Genomic_DNA"/>
</dbReference>
<feature type="region of interest" description="Disordered" evidence="1">
    <location>
        <begin position="20"/>
        <end position="84"/>
    </location>
</feature>
<protein>
    <submittedName>
        <fullName evidence="2">Uncharacterized protein</fullName>
    </submittedName>
</protein>
<dbReference type="Proteomes" id="UP000198348">
    <property type="component" value="Unassembled WGS sequence"/>
</dbReference>